<dbReference type="Proteomes" id="UP001174748">
    <property type="component" value="Unassembled WGS sequence"/>
</dbReference>
<comment type="caution">
    <text evidence="1">The sequence shown here is derived from an EMBL/GenBank/DDBJ whole genome shotgun (WGS) entry which is preliminary data.</text>
</comment>
<reference evidence="1" key="1">
    <citation type="submission" date="2023-01" db="EMBL/GenBank/DDBJ databases">
        <title>Genomic dissection of endemic carbapenem resistance: metallo-beta-lactamase gene dissemination through clonal, plasmid and integron transfer pathways.</title>
        <authorList>
            <person name="Macesic N."/>
        </authorList>
    </citation>
    <scope>NUCLEOTIDE SEQUENCE</scope>
    <source>
        <strain evidence="1">CPO382</strain>
    </source>
</reference>
<accession>A0ABT7G607</accession>
<name>A0ABT7G607_9GAMM</name>
<dbReference type="EMBL" id="JARTOI010000001">
    <property type="protein sequence ID" value="MDK5169031.1"/>
    <property type="molecule type" value="Genomic_DNA"/>
</dbReference>
<proteinExistence type="predicted"/>
<keyword evidence="2" id="KW-1185">Reference proteome</keyword>
<evidence type="ECO:0000313" key="1">
    <source>
        <dbReference type="EMBL" id="MDK5169031.1"/>
    </source>
</evidence>
<evidence type="ECO:0000313" key="2">
    <source>
        <dbReference type="Proteomes" id="UP001174748"/>
    </source>
</evidence>
<protein>
    <submittedName>
        <fullName evidence="1">Uncharacterized protein</fullName>
    </submittedName>
</protein>
<organism evidence="1 2">
    <name type="scientific">Serratia nevei</name>
    <dbReference type="NCBI Taxonomy" id="2703794"/>
    <lineage>
        <taxon>Bacteria</taxon>
        <taxon>Pseudomonadati</taxon>
        <taxon>Pseudomonadota</taxon>
        <taxon>Gammaproteobacteria</taxon>
        <taxon>Enterobacterales</taxon>
        <taxon>Yersiniaceae</taxon>
        <taxon>Serratia</taxon>
    </lineage>
</organism>
<sequence>MTTTIFREGKKYDPTEIHGIIDKHSKQKIFDMASPDTTLRELFEKAGSGLKFSQIQTMVRKHNLPYKHATGTRPFKHLKALQGITTEGKTVKQIMAELDLDLLSSRDYCDVLNALKKNNLPFRQMKVNCVNRYAKELQEMDTKDLSIPEILAKLGLEKKNVNHYQNILHALKKANLPYKRQARIKPNQHLADLLQMNTKDMTVKQIMAELDLDLLSNTAYCYILRALSRNNIPFKGMKPRKKK</sequence>
<dbReference type="RefSeq" id="WP_285097937.1">
    <property type="nucleotide sequence ID" value="NZ_JARTOI010000001.1"/>
</dbReference>
<gene>
    <name evidence="1" type="ORF">P9921_00810</name>
</gene>